<proteinExistence type="predicted"/>
<evidence type="ECO:0000313" key="1">
    <source>
        <dbReference type="EMBL" id="GAH10316.1"/>
    </source>
</evidence>
<protein>
    <submittedName>
        <fullName evidence="1">Uncharacterized protein</fullName>
    </submittedName>
</protein>
<feature type="non-terminal residue" evidence="1">
    <location>
        <position position="52"/>
    </location>
</feature>
<dbReference type="AlphaFoldDB" id="X1CPG9"/>
<accession>X1CPG9</accession>
<sequence>MEEMQINKIAIDDHYAEIVKLNTKTKQFFQSWKKGLSDLKSAYEKEVGENLQ</sequence>
<reference evidence="1" key="1">
    <citation type="journal article" date="2014" name="Front. Microbiol.">
        <title>High frequency of phylogenetically diverse reductive dehalogenase-homologous genes in deep subseafloor sedimentary metagenomes.</title>
        <authorList>
            <person name="Kawai M."/>
            <person name="Futagami T."/>
            <person name="Toyoda A."/>
            <person name="Takaki Y."/>
            <person name="Nishi S."/>
            <person name="Hori S."/>
            <person name="Arai W."/>
            <person name="Tsubouchi T."/>
            <person name="Morono Y."/>
            <person name="Uchiyama I."/>
            <person name="Ito T."/>
            <person name="Fujiyama A."/>
            <person name="Inagaki F."/>
            <person name="Takami H."/>
        </authorList>
    </citation>
    <scope>NUCLEOTIDE SEQUENCE</scope>
    <source>
        <strain evidence="1">Expedition CK06-06</strain>
    </source>
</reference>
<comment type="caution">
    <text evidence="1">The sequence shown here is derived from an EMBL/GenBank/DDBJ whole genome shotgun (WGS) entry which is preliminary data.</text>
</comment>
<gene>
    <name evidence="1" type="ORF">S01H4_64425</name>
</gene>
<name>X1CPG9_9ZZZZ</name>
<organism evidence="1">
    <name type="scientific">marine sediment metagenome</name>
    <dbReference type="NCBI Taxonomy" id="412755"/>
    <lineage>
        <taxon>unclassified sequences</taxon>
        <taxon>metagenomes</taxon>
        <taxon>ecological metagenomes</taxon>
    </lineage>
</organism>
<dbReference type="EMBL" id="BART01039064">
    <property type="protein sequence ID" value="GAH10316.1"/>
    <property type="molecule type" value="Genomic_DNA"/>
</dbReference>